<sequence>MLTGVILAGGEHDVGSALRLINGEPRISRQIGEMQAVCEEIIIVANEPRKLLPVVPRSVRIITDFIPGFGALSGMHAAFTLAKHYEIWVITCRERSISSAAAQLLCERRRSFDYEAALPMYQEHPLPFHGVYSRSCLAPITGLLEMKERGIDELLKRISWGAVDEAFFHDRQVDTGNFDRMERKLNKSRDRSPHVSYSGEQNGADNFGK</sequence>
<evidence type="ECO:0000313" key="4">
    <source>
        <dbReference type="EMBL" id="TDF96591.1"/>
    </source>
</evidence>
<evidence type="ECO:0000313" key="5">
    <source>
        <dbReference type="Proteomes" id="UP000295636"/>
    </source>
</evidence>
<dbReference type="Gene3D" id="3.90.550.10">
    <property type="entry name" value="Spore Coat Polysaccharide Biosynthesis Protein SpsA, Chain A"/>
    <property type="match status" value="1"/>
</dbReference>
<evidence type="ECO:0000256" key="2">
    <source>
        <dbReference type="SAM" id="MobiDB-lite"/>
    </source>
</evidence>
<dbReference type="OrthoDB" id="9788394at2"/>
<proteinExistence type="predicted"/>
<dbReference type="EMBL" id="SMRT01000007">
    <property type="protein sequence ID" value="TDF96591.1"/>
    <property type="molecule type" value="Genomic_DNA"/>
</dbReference>
<dbReference type="InterPro" id="IPR025877">
    <property type="entry name" value="MobA-like_NTP_Trfase"/>
</dbReference>
<evidence type="ECO:0000259" key="3">
    <source>
        <dbReference type="Pfam" id="PF12804"/>
    </source>
</evidence>
<keyword evidence="5" id="KW-1185">Reference proteome</keyword>
<keyword evidence="4" id="KW-0548">Nucleotidyltransferase</keyword>
<dbReference type="InterPro" id="IPR029044">
    <property type="entry name" value="Nucleotide-diphossugar_trans"/>
</dbReference>
<organism evidence="4 5">
    <name type="scientific">Paenibacillus piri</name>
    <dbReference type="NCBI Taxonomy" id="2547395"/>
    <lineage>
        <taxon>Bacteria</taxon>
        <taxon>Bacillati</taxon>
        <taxon>Bacillota</taxon>
        <taxon>Bacilli</taxon>
        <taxon>Bacillales</taxon>
        <taxon>Paenibacillaceae</taxon>
        <taxon>Paenibacillus</taxon>
    </lineage>
</organism>
<dbReference type="AlphaFoldDB" id="A0A4R5KLX8"/>
<dbReference type="RefSeq" id="WP_133229827.1">
    <property type="nucleotide sequence ID" value="NZ_SMRT01000007.1"/>
</dbReference>
<gene>
    <name evidence="4" type="ORF">E1757_15960</name>
</gene>
<dbReference type="PANTHER" id="PTHR19136:SF81">
    <property type="entry name" value="MOLYBDENUM COFACTOR GUANYLYLTRANSFERASE"/>
    <property type="match status" value="1"/>
</dbReference>
<name>A0A4R5KLX8_9BACL</name>
<dbReference type="Pfam" id="PF12804">
    <property type="entry name" value="NTP_transf_3"/>
    <property type="match status" value="1"/>
</dbReference>
<dbReference type="SUPFAM" id="SSF53448">
    <property type="entry name" value="Nucleotide-diphospho-sugar transferases"/>
    <property type="match status" value="1"/>
</dbReference>
<feature type="domain" description="MobA-like NTP transferase" evidence="3">
    <location>
        <begin position="17"/>
        <end position="157"/>
    </location>
</feature>
<protein>
    <submittedName>
        <fullName evidence="4">Molybdenum cofactor guanylyltransferase</fullName>
    </submittedName>
</protein>
<dbReference type="Proteomes" id="UP000295636">
    <property type="component" value="Unassembled WGS sequence"/>
</dbReference>
<reference evidence="4 5" key="1">
    <citation type="submission" date="2019-03" db="EMBL/GenBank/DDBJ databases">
        <title>This is whole genome sequence of Paenibacillus sp MS74 strain.</title>
        <authorList>
            <person name="Trinh H.N."/>
        </authorList>
    </citation>
    <scope>NUCLEOTIDE SEQUENCE [LARGE SCALE GENOMIC DNA]</scope>
    <source>
        <strain evidence="4 5">MS74</strain>
    </source>
</reference>
<accession>A0A4R5KLX8</accession>
<feature type="region of interest" description="Disordered" evidence="2">
    <location>
        <begin position="185"/>
        <end position="209"/>
    </location>
</feature>
<dbReference type="PANTHER" id="PTHR19136">
    <property type="entry name" value="MOLYBDENUM COFACTOR GUANYLYLTRANSFERASE"/>
    <property type="match status" value="1"/>
</dbReference>
<keyword evidence="1 4" id="KW-0808">Transferase</keyword>
<evidence type="ECO:0000256" key="1">
    <source>
        <dbReference type="ARBA" id="ARBA00022679"/>
    </source>
</evidence>
<feature type="compositionally biased region" description="Polar residues" evidence="2">
    <location>
        <begin position="198"/>
        <end position="209"/>
    </location>
</feature>
<dbReference type="GO" id="GO:0016779">
    <property type="term" value="F:nucleotidyltransferase activity"/>
    <property type="evidence" value="ECO:0007669"/>
    <property type="project" value="UniProtKB-KW"/>
</dbReference>
<comment type="caution">
    <text evidence="4">The sequence shown here is derived from an EMBL/GenBank/DDBJ whole genome shotgun (WGS) entry which is preliminary data.</text>
</comment>